<dbReference type="AlphaFoldDB" id="A0A6J5ZBP8"/>
<accession>A0A6J5ZBP8</accession>
<dbReference type="Pfam" id="PF11253">
    <property type="entry name" value="DUF3052"/>
    <property type="match status" value="1"/>
</dbReference>
<sequence length="168" mass="18245">MAVFSLKTGMSTKKYAPVQEKPLLKTLENIGLIHWTIPVAMRMGFAKGELVLEVGHGADCDAALRDEIMNVTGTKFLEGSTNEVVDAVLLWFREDDGDLVDELMDATAYLSETGPIWVLTPKVGRDGHVEPSDIQDAAPLCGLNQTSTMAVAADWTATRLVARKAGKR</sequence>
<dbReference type="EMBL" id="CAESAG010000108">
    <property type="protein sequence ID" value="CAB4338532.1"/>
    <property type="molecule type" value="Genomic_DNA"/>
</dbReference>
<gene>
    <name evidence="1" type="ORF">UFOPK4080_00725</name>
</gene>
<reference evidence="1" key="1">
    <citation type="submission" date="2020-05" db="EMBL/GenBank/DDBJ databases">
        <authorList>
            <person name="Chiriac C."/>
            <person name="Salcher M."/>
            <person name="Ghai R."/>
            <person name="Kavagutti S V."/>
        </authorList>
    </citation>
    <scope>NUCLEOTIDE SEQUENCE</scope>
</reference>
<dbReference type="InterPro" id="IPR021412">
    <property type="entry name" value="DUF3052"/>
</dbReference>
<evidence type="ECO:0000313" key="1">
    <source>
        <dbReference type="EMBL" id="CAB4338532.1"/>
    </source>
</evidence>
<name>A0A6J5ZBP8_9ZZZZ</name>
<proteinExistence type="predicted"/>
<organism evidence="1">
    <name type="scientific">freshwater metagenome</name>
    <dbReference type="NCBI Taxonomy" id="449393"/>
    <lineage>
        <taxon>unclassified sequences</taxon>
        <taxon>metagenomes</taxon>
        <taxon>ecological metagenomes</taxon>
    </lineage>
</organism>
<protein>
    <submittedName>
        <fullName evidence="1">Unannotated protein</fullName>
    </submittedName>
</protein>